<evidence type="ECO:0000256" key="5">
    <source>
        <dbReference type="ARBA" id="ARBA00049233"/>
    </source>
</evidence>
<dbReference type="EC" id="1.1.1.179" evidence="3"/>
<evidence type="ECO:0000313" key="9">
    <source>
        <dbReference type="Proteomes" id="UP000012174"/>
    </source>
</evidence>
<dbReference type="GO" id="GO:0047837">
    <property type="term" value="F:D-xylose 1-dehydrogenase (NADP+) activity"/>
    <property type="evidence" value="ECO:0007669"/>
    <property type="project" value="UniProtKB-EC"/>
</dbReference>
<gene>
    <name evidence="8" type="ORF">UCREL1_7106</name>
</gene>
<evidence type="ECO:0000256" key="6">
    <source>
        <dbReference type="SAM" id="MobiDB-lite"/>
    </source>
</evidence>
<reference evidence="9" key="1">
    <citation type="journal article" date="2013" name="Genome Announc.">
        <title>Draft genome sequence of the grapevine dieback fungus Eutypa lata UCR-EL1.</title>
        <authorList>
            <person name="Blanco-Ulate B."/>
            <person name="Rolshausen P.E."/>
            <person name="Cantu D."/>
        </authorList>
    </citation>
    <scope>NUCLEOTIDE SEQUENCE [LARGE SCALE GENOMIC DNA]</scope>
    <source>
        <strain evidence="9">UCR-EL1</strain>
    </source>
</reference>
<dbReference type="EMBL" id="KB706760">
    <property type="protein sequence ID" value="EMR65915.1"/>
    <property type="molecule type" value="Genomic_DNA"/>
</dbReference>
<sequence>MSPQDCSNTSNNGTSNGTGTSNDAKNDEKGHSLQHCRWAFLGLSAIAVKFLKDLLLPREENKQLIHSLSAVGTSGGEERARRWLVDQLPGGAAEAAEIAVFKSYAELLSHGDFDVVYISTPLGLHFDNARDALRSGRNVLLEKPAVVSAGQWRALCDEARLTGTVLMEAMWTRYQPAAQAFRDVVRPRLGPVRRIFADFSLPILPDPYLPADSRFLDWTTGAGALIDLGVYPLTWVDMALSDGDDSDTPPARVIHAHTIPYSTPSGSIDDITTVVLSREADPPCTAVVTVSLSVPGSAVPPHDDRLIVAKNTPSVRIQGEKAEASVAFPPIRADRIHVEHYGKTRVGVDGFELVEDVHRPLHGWGLWYQADVIGRAVLDPKRSGGLVIGEHSTTRVFTWLDQARELAGIHFTPDMEAVNL</sequence>
<dbReference type="SUPFAM" id="SSF55347">
    <property type="entry name" value="Glyceraldehyde-3-phosphate dehydrogenase-like, C-terminal domain"/>
    <property type="match status" value="1"/>
</dbReference>
<dbReference type="KEGG" id="ela:UCREL1_7106"/>
<dbReference type="OMA" id="TCRWAAL"/>
<organism evidence="8 9">
    <name type="scientific">Eutypa lata (strain UCR-EL1)</name>
    <name type="common">Grapevine dieback disease fungus</name>
    <name type="synonym">Eutypa armeniacae</name>
    <dbReference type="NCBI Taxonomy" id="1287681"/>
    <lineage>
        <taxon>Eukaryota</taxon>
        <taxon>Fungi</taxon>
        <taxon>Dikarya</taxon>
        <taxon>Ascomycota</taxon>
        <taxon>Pezizomycotina</taxon>
        <taxon>Sordariomycetes</taxon>
        <taxon>Xylariomycetidae</taxon>
        <taxon>Xylariales</taxon>
        <taxon>Diatrypaceae</taxon>
        <taxon>Eutypa</taxon>
    </lineage>
</organism>
<dbReference type="HOGENOM" id="CLU_023194_7_6_1"/>
<dbReference type="OrthoDB" id="2129491at2759"/>
<feature type="domain" description="Gfo/Idh/MocA-like oxidoreductase N-terminal" evidence="7">
    <location>
        <begin position="37"/>
        <end position="168"/>
    </location>
</feature>
<dbReference type="PANTHER" id="PTHR22604">
    <property type="entry name" value="OXIDOREDUCTASES"/>
    <property type="match status" value="1"/>
</dbReference>
<dbReference type="AlphaFoldDB" id="M7TGQ5"/>
<dbReference type="InterPro" id="IPR000683">
    <property type="entry name" value="Gfo/Idh/MocA-like_OxRdtase_N"/>
</dbReference>
<dbReference type="Proteomes" id="UP000012174">
    <property type="component" value="Unassembled WGS sequence"/>
</dbReference>
<feature type="compositionally biased region" description="Low complexity" evidence="6">
    <location>
        <begin position="7"/>
        <end position="22"/>
    </location>
</feature>
<dbReference type="SUPFAM" id="SSF51735">
    <property type="entry name" value="NAD(P)-binding Rossmann-fold domains"/>
    <property type="match status" value="1"/>
</dbReference>
<feature type="region of interest" description="Disordered" evidence="6">
    <location>
        <begin position="1"/>
        <end position="28"/>
    </location>
</feature>
<accession>M7TGQ5</accession>
<evidence type="ECO:0000313" key="8">
    <source>
        <dbReference type="EMBL" id="EMR65915.1"/>
    </source>
</evidence>
<evidence type="ECO:0000256" key="4">
    <source>
        <dbReference type="ARBA" id="ARBA00042988"/>
    </source>
</evidence>
<keyword evidence="2" id="KW-0560">Oxidoreductase</keyword>
<name>M7TGQ5_EUTLA</name>
<comment type="similarity">
    <text evidence="1">Belongs to the Gfo/Idh/MocA family.</text>
</comment>
<comment type="catalytic activity">
    <reaction evidence="5">
        <text>D-xylose + NADP(+) = D-xylono-1,5-lactone + NADPH + H(+)</text>
        <dbReference type="Rhea" id="RHEA:22000"/>
        <dbReference type="ChEBI" id="CHEBI:15378"/>
        <dbReference type="ChEBI" id="CHEBI:15867"/>
        <dbReference type="ChEBI" id="CHEBI:53455"/>
        <dbReference type="ChEBI" id="CHEBI:57783"/>
        <dbReference type="ChEBI" id="CHEBI:58349"/>
        <dbReference type="EC" id="1.1.1.179"/>
    </reaction>
</comment>
<keyword evidence="9" id="KW-1185">Reference proteome</keyword>
<evidence type="ECO:0000256" key="2">
    <source>
        <dbReference type="ARBA" id="ARBA00023002"/>
    </source>
</evidence>
<evidence type="ECO:0000256" key="3">
    <source>
        <dbReference type="ARBA" id="ARBA00038984"/>
    </source>
</evidence>
<dbReference type="eggNOG" id="KOG2741">
    <property type="taxonomic scope" value="Eukaryota"/>
</dbReference>
<dbReference type="PANTHER" id="PTHR22604:SF105">
    <property type="entry name" value="TRANS-1,2-DIHYDROBENZENE-1,2-DIOL DEHYDROGENASE"/>
    <property type="match status" value="1"/>
</dbReference>
<proteinExistence type="inferred from homology"/>
<protein>
    <recommendedName>
        <fullName evidence="3">D-xylose 1-dehydrogenase (NADP(+), D-xylono-1,5-lactone-forming)</fullName>
        <ecNumber evidence="3">1.1.1.179</ecNumber>
    </recommendedName>
    <alternativeName>
        <fullName evidence="4">D-xylose-NADP dehydrogenase</fullName>
    </alternativeName>
</protein>
<dbReference type="InterPro" id="IPR050984">
    <property type="entry name" value="Gfo/Idh/MocA_domain"/>
</dbReference>
<evidence type="ECO:0000259" key="7">
    <source>
        <dbReference type="Pfam" id="PF01408"/>
    </source>
</evidence>
<dbReference type="Gene3D" id="3.30.360.10">
    <property type="entry name" value="Dihydrodipicolinate Reductase, domain 2"/>
    <property type="match status" value="1"/>
</dbReference>
<dbReference type="InterPro" id="IPR036291">
    <property type="entry name" value="NAD(P)-bd_dom_sf"/>
</dbReference>
<dbReference type="Pfam" id="PF01408">
    <property type="entry name" value="GFO_IDH_MocA"/>
    <property type="match status" value="1"/>
</dbReference>
<evidence type="ECO:0000256" key="1">
    <source>
        <dbReference type="ARBA" id="ARBA00010928"/>
    </source>
</evidence>
<dbReference type="GO" id="GO:0000166">
    <property type="term" value="F:nucleotide binding"/>
    <property type="evidence" value="ECO:0007669"/>
    <property type="project" value="InterPro"/>
</dbReference>
<dbReference type="Gene3D" id="3.40.50.720">
    <property type="entry name" value="NAD(P)-binding Rossmann-like Domain"/>
    <property type="match status" value="1"/>
</dbReference>